<gene>
    <name evidence="1" type="ORF">K5I29_04180</name>
</gene>
<accession>A0ABY6M200</accession>
<organism evidence="1 2">
    <name type="scientific">Flavobacterium agricola</name>
    <dbReference type="NCBI Taxonomy" id="2870839"/>
    <lineage>
        <taxon>Bacteria</taxon>
        <taxon>Pseudomonadati</taxon>
        <taxon>Bacteroidota</taxon>
        <taxon>Flavobacteriia</taxon>
        <taxon>Flavobacteriales</taxon>
        <taxon>Flavobacteriaceae</taxon>
        <taxon>Flavobacterium</taxon>
    </lineage>
</organism>
<dbReference type="InterPro" id="IPR006944">
    <property type="entry name" value="Phage/GTA_portal"/>
</dbReference>
<reference evidence="1" key="1">
    <citation type="submission" date="2021-08" db="EMBL/GenBank/DDBJ databases">
        <title>Flavobacterium sp. strain CC-SYL302.</title>
        <authorList>
            <person name="Lin S.-Y."/>
            <person name="Lee T.-H."/>
            <person name="Young C.-C."/>
        </authorList>
    </citation>
    <scope>NUCLEOTIDE SEQUENCE</scope>
    <source>
        <strain evidence="1">CC-SYL302</strain>
    </source>
</reference>
<dbReference type="Pfam" id="PF04860">
    <property type="entry name" value="Phage_portal"/>
    <property type="match status" value="1"/>
</dbReference>
<proteinExistence type="predicted"/>
<evidence type="ECO:0000313" key="2">
    <source>
        <dbReference type="Proteomes" id="UP001163328"/>
    </source>
</evidence>
<evidence type="ECO:0000313" key="1">
    <source>
        <dbReference type="EMBL" id="UYW02599.1"/>
    </source>
</evidence>
<sequence>MALFDFFKRGKFSIKDESVKFDAFDISGDKEVCYPDGTKYVAVQEDSFIVNTIINQIAKRASNVKFTSEDDKQQQLVDKINNPNEHQTKVEFLKEFCIYLLSSGYTVVWKKYKSFGVWDSLELININPDTITEGKTSLTFEYNGKTETVTYDQVVYFYDIRQHSEHKAGVSRLKPLKSQVENTKNAQIAKGIQIANAGTTIVSPKSYSNSNNMDEGLDGLVPDKIGNQKTQKEAMEEKLTSRGLRNRIIVSSKGLDAVNLSAQLNNVKFHEIVENDILAICDAYTFPPELTPYGKNAKFDNKELAEISLMESEIIPLVENLINSLNSEFPERGEIQMSFNHINAMSLIEERIQKTNGTTIDQLSVLLDKGIITQDEFRKELINKKILSDE</sequence>
<keyword evidence="2" id="KW-1185">Reference proteome</keyword>
<name>A0ABY6M200_9FLAO</name>
<dbReference type="EMBL" id="CP081495">
    <property type="protein sequence ID" value="UYW02599.1"/>
    <property type="molecule type" value="Genomic_DNA"/>
</dbReference>
<dbReference type="Proteomes" id="UP001163328">
    <property type="component" value="Chromosome"/>
</dbReference>
<protein>
    <submittedName>
        <fullName evidence="1">Phage portal protein</fullName>
    </submittedName>
</protein>